<feature type="disulfide bond" evidence="7">
    <location>
        <begin position="191"/>
        <end position="200"/>
    </location>
</feature>
<evidence type="ECO:0000256" key="4">
    <source>
        <dbReference type="ARBA" id="ARBA00022737"/>
    </source>
</evidence>
<evidence type="ECO:0000256" key="3">
    <source>
        <dbReference type="ARBA" id="ARBA00022729"/>
    </source>
</evidence>
<feature type="disulfide bond" evidence="7">
    <location>
        <begin position="156"/>
        <end position="165"/>
    </location>
</feature>
<sequence length="448" mass="49435">MIFFGFLSCTVHMEMGGAPDGRAPFAVHERAIDCAGFLHIPIVNRSANSTCPCELQLSFCAGVRFPEKKHYKDCHYIHFQTPFISTDDFPYSADVPISIRWPVTEWQLTVTAHDRLGSPLLEVSRFFRNISSHSPITDMTIEAKNLTISFSFSVECEENFYGPACTIFCNETFKDQNGGSFKCSLEGKKICEPGWSGSLCNEPRCDHDCVHGTCVGPNTCRCDFGWRGVSCSECVPLAGCQHGSCRTSHQCECHPGWGGVLCDVDLDYCAHHRDICRNGGVCLADSLLSYRCNCSAGYEGRNCERLSKVDCSMIDCGARICVMAATPQCECPPGYVGDRCEYFESDLKPLIRIDVLLISLALFILSICLAVVSILVRFICEKLELIQRGNHAGALYSTHWVAAEVHVRSGGKESRSSSPPPTYDTGQGQSPCISWRRGSTDLVQEVSV</sequence>
<comment type="caution">
    <text evidence="13">The sequence shown here is derived from an EMBL/GenBank/DDBJ whole genome shotgun (WGS) entry which is preliminary data.</text>
</comment>
<proteinExistence type="predicted"/>
<accession>A0ABR1DRE3</accession>
<dbReference type="Proteomes" id="UP001303046">
    <property type="component" value="Unassembled WGS sequence"/>
</dbReference>
<keyword evidence="2 6" id="KW-0245">EGF-like domain</keyword>
<evidence type="ECO:0000256" key="9">
    <source>
        <dbReference type="SAM" id="MobiDB-lite"/>
    </source>
</evidence>
<dbReference type="PANTHER" id="PTHR14949:SF56">
    <property type="entry name" value="EGF-LIKE-DOMAIN, MULTIPLE 7"/>
    <property type="match status" value="1"/>
</dbReference>
<dbReference type="PANTHER" id="PTHR14949">
    <property type="entry name" value="EGF-LIKE-DOMAIN, MULTIPLE 7, 8"/>
    <property type="match status" value="1"/>
</dbReference>
<dbReference type="SMART" id="SM00179">
    <property type="entry name" value="EGF_CA"/>
    <property type="match status" value="2"/>
</dbReference>
<feature type="disulfide bond" evidence="6">
    <location>
        <begin position="222"/>
        <end position="231"/>
    </location>
</feature>
<feature type="disulfide bond" evidence="6">
    <location>
        <begin position="331"/>
        <end position="340"/>
    </location>
</feature>
<keyword evidence="1 8" id="KW-0217">Developmental protein</keyword>
<keyword evidence="8 10" id="KW-0472">Membrane</keyword>
<feature type="region of interest" description="Disordered" evidence="9">
    <location>
        <begin position="410"/>
        <end position="435"/>
    </location>
</feature>
<evidence type="ECO:0000259" key="12">
    <source>
        <dbReference type="PROSITE" id="PS51051"/>
    </source>
</evidence>
<evidence type="ECO:0000256" key="2">
    <source>
        <dbReference type="ARBA" id="ARBA00022536"/>
    </source>
</evidence>
<evidence type="ECO:0000313" key="13">
    <source>
        <dbReference type="EMBL" id="KAK6752983.1"/>
    </source>
</evidence>
<dbReference type="Pfam" id="PF12661">
    <property type="entry name" value="hEGF"/>
    <property type="match status" value="1"/>
</dbReference>
<dbReference type="Pfam" id="PF01414">
    <property type="entry name" value="DSL"/>
    <property type="match status" value="1"/>
</dbReference>
<keyword evidence="5 6" id="KW-1015">Disulfide bond</keyword>
<evidence type="ECO:0000256" key="6">
    <source>
        <dbReference type="PROSITE-ProRule" id="PRU00076"/>
    </source>
</evidence>
<organism evidence="13 14">
    <name type="scientific">Necator americanus</name>
    <name type="common">Human hookworm</name>
    <dbReference type="NCBI Taxonomy" id="51031"/>
    <lineage>
        <taxon>Eukaryota</taxon>
        <taxon>Metazoa</taxon>
        <taxon>Ecdysozoa</taxon>
        <taxon>Nematoda</taxon>
        <taxon>Chromadorea</taxon>
        <taxon>Rhabditida</taxon>
        <taxon>Rhabditina</taxon>
        <taxon>Rhabditomorpha</taxon>
        <taxon>Strongyloidea</taxon>
        <taxon>Ancylostomatidae</taxon>
        <taxon>Bunostominae</taxon>
        <taxon>Necator</taxon>
    </lineage>
</organism>
<dbReference type="InterPro" id="IPR050969">
    <property type="entry name" value="Dev_Signal_Modulators"/>
</dbReference>
<protein>
    <recommendedName>
        <fullName evidence="8">Delta-like protein</fullName>
    </recommendedName>
</protein>
<feature type="domain" description="EGF-like" evidence="11">
    <location>
        <begin position="201"/>
        <end position="232"/>
    </location>
</feature>
<dbReference type="InterPro" id="IPR013032">
    <property type="entry name" value="EGF-like_CS"/>
</dbReference>
<evidence type="ECO:0000256" key="7">
    <source>
        <dbReference type="PROSITE-ProRule" id="PRU00377"/>
    </source>
</evidence>
<feature type="transmembrane region" description="Helical" evidence="10">
    <location>
        <begin position="355"/>
        <end position="380"/>
    </location>
</feature>
<feature type="disulfide bond" evidence="6">
    <location>
        <begin position="294"/>
        <end position="303"/>
    </location>
</feature>
<comment type="function">
    <text evidence="8">Putative Notch ligand involved in the mediation of Notch signaling.</text>
</comment>
<dbReference type="PROSITE" id="PS50026">
    <property type="entry name" value="EGF_3"/>
    <property type="match status" value="3"/>
</dbReference>
<evidence type="ECO:0000256" key="8">
    <source>
        <dbReference type="RuleBase" id="RU280815"/>
    </source>
</evidence>
<gene>
    <name evidence="13" type="primary">Necator_chrV.g17325</name>
    <name evidence="13" type="ORF">RB195_012536</name>
</gene>
<dbReference type="Gene3D" id="2.10.25.10">
    <property type="entry name" value="Laminin"/>
    <property type="match status" value="2"/>
</dbReference>
<dbReference type="PROSITE" id="PS01186">
    <property type="entry name" value="EGF_2"/>
    <property type="match status" value="3"/>
</dbReference>
<reference evidence="13 14" key="1">
    <citation type="submission" date="2023-08" db="EMBL/GenBank/DDBJ databases">
        <title>A Necator americanus chromosomal reference genome.</title>
        <authorList>
            <person name="Ilik V."/>
            <person name="Petrzelkova K.J."/>
            <person name="Pardy F."/>
            <person name="Fuh T."/>
            <person name="Niatou-Singa F.S."/>
            <person name="Gouil Q."/>
            <person name="Baker L."/>
            <person name="Ritchie M.E."/>
            <person name="Jex A.R."/>
            <person name="Gazzola D."/>
            <person name="Li H."/>
            <person name="Toshio Fujiwara R."/>
            <person name="Zhan B."/>
            <person name="Aroian R.V."/>
            <person name="Pafco B."/>
            <person name="Schwarz E.M."/>
        </authorList>
    </citation>
    <scope>NUCLEOTIDE SEQUENCE [LARGE SCALE GENOMIC DNA]</scope>
    <source>
        <strain evidence="13 14">Aroian</strain>
        <tissue evidence="13">Whole animal</tissue>
    </source>
</reference>
<comment type="caution">
    <text evidence="6">Lacks conserved residue(s) required for the propagation of feature annotation.</text>
</comment>
<feature type="domain" description="EGF-like" evidence="11">
    <location>
        <begin position="265"/>
        <end position="304"/>
    </location>
</feature>
<evidence type="ECO:0000259" key="11">
    <source>
        <dbReference type="PROSITE" id="PS50026"/>
    </source>
</evidence>
<feature type="domain" description="EGF-like" evidence="11">
    <location>
        <begin position="307"/>
        <end position="341"/>
    </location>
</feature>
<dbReference type="PROSITE" id="PS00022">
    <property type="entry name" value="EGF_1"/>
    <property type="match status" value="4"/>
</dbReference>
<dbReference type="CDD" id="cd00054">
    <property type="entry name" value="EGF_CA"/>
    <property type="match status" value="1"/>
</dbReference>
<dbReference type="Gene3D" id="2.10.25.140">
    <property type="match status" value="1"/>
</dbReference>
<evidence type="ECO:0000313" key="14">
    <source>
        <dbReference type="Proteomes" id="UP001303046"/>
    </source>
</evidence>
<dbReference type="SMART" id="SM00051">
    <property type="entry name" value="DSL"/>
    <property type="match status" value="1"/>
</dbReference>
<dbReference type="EMBL" id="JAVFWL010000005">
    <property type="protein sequence ID" value="KAK6752983.1"/>
    <property type="molecule type" value="Genomic_DNA"/>
</dbReference>
<evidence type="ECO:0000256" key="10">
    <source>
        <dbReference type="SAM" id="Phobius"/>
    </source>
</evidence>
<keyword evidence="14" id="KW-1185">Reference proteome</keyword>
<keyword evidence="4 8" id="KW-0677">Repeat</keyword>
<dbReference type="PROSITE" id="PS51051">
    <property type="entry name" value="DSL"/>
    <property type="match status" value="1"/>
</dbReference>
<feature type="disulfide bond" evidence="6">
    <location>
        <begin position="311"/>
        <end position="321"/>
    </location>
</feature>
<dbReference type="InterPro" id="IPR000742">
    <property type="entry name" value="EGF"/>
</dbReference>
<dbReference type="Pfam" id="PF21700">
    <property type="entry name" value="EGF_DL_JAG"/>
    <property type="match status" value="1"/>
</dbReference>
<dbReference type="SMART" id="SM00181">
    <property type="entry name" value="EGF"/>
    <property type="match status" value="5"/>
</dbReference>
<name>A0ABR1DRE3_NECAM</name>
<evidence type="ECO:0000256" key="5">
    <source>
        <dbReference type="ARBA" id="ARBA00023157"/>
    </source>
</evidence>
<evidence type="ECO:0000256" key="1">
    <source>
        <dbReference type="ARBA" id="ARBA00022473"/>
    </source>
</evidence>
<dbReference type="InterPro" id="IPR001881">
    <property type="entry name" value="EGF-like_Ca-bd_dom"/>
</dbReference>
<keyword evidence="3 8" id="KW-0732">Signal</keyword>
<keyword evidence="8 10" id="KW-1133">Transmembrane helix</keyword>
<comment type="subcellular location">
    <subcellularLocation>
        <location evidence="8">Membrane</location>
        <topology evidence="8">Single-pass type I membrane protein</topology>
    </subcellularLocation>
</comment>
<dbReference type="SUPFAM" id="SSF57196">
    <property type="entry name" value="EGF/Laminin"/>
    <property type="match status" value="1"/>
</dbReference>
<keyword evidence="8 10" id="KW-0812">Transmembrane</keyword>
<feature type="domain" description="DSL" evidence="12">
    <location>
        <begin position="154"/>
        <end position="200"/>
    </location>
</feature>
<dbReference type="InterPro" id="IPR001774">
    <property type="entry name" value="DSL"/>
</dbReference>